<feature type="transmembrane region" description="Helical" evidence="5">
    <location>
        <begin position="516"/>
        <end position="534"/>
    </location>
</feature>
<dbReference type="SUPFAM" id="SSF52540">
    <property type="entry name" value="P-loop containing nucleoside triphosphate hydrolases"/>
    <property type="match status" value="1"/>
</dbReference>
<feature type="domain" description="ABC transporter" evidence="6">
    <location>
        <begin position="2"/>
        <end position="228"/>
    </location>
</feature>
<evidence type="ECO:0000256" key="1">
    <source>
        <dbReference type="ARBA" id="ARBA00005417"/>
    </source>
</evidence>
<keyword evidence="3" id="KW-0547">Nucleotide-binding</keyword>
<feature type="transmembrane region" description="Helical" evidence="5">
    <location>
        <begin position="447"/>
        <end position="469"/>
    </location>
</feature>
<keyword evidence="2" id="KW-0813">Transport</keyword>
<dbReference type="PROSITE" id="PS50893">
    <property type="entry name" value="ABC_TRANSPORTER_2"/>
    <property type="match status" value="1"/>
</dbReference>
<sequence>MIQAIGLTSAPRRGRSPAVDDLTFEARPGRVTVLLGPEGAGKSTALRLMLRLRPGRGVALFRGRPLHRVPHPPREIGTLLGDVPGHPGRTARGHLRMLAAACGVPSGRADDVLDVVGLSGLADHRLGSFSLGMDRRLGLAAALLGDPHTLVLDDPAAGLSARERAWLHGLLRGYAEQGGAVLLTASEPKEAVGVADRVVSLEAGRLVADQECPDFARTRLRPRVVVCTPHTDRLAAVLTQEFRASRTDAGGERTEIVRESGSRLAVYGSSCATVGETAYRHRILVHLLTEELGDAGDRERAGPLHRADGRAVVGASRGEAVTAVPAAPTAPAGGVPAERGPVPPRMPVLPPPGPAWPLRYELRRWAGVRAGWWIMAAALLIGLLGAFWQALTGAPASDRVLTGWVPPLPLPPVAVAAGLLGALSFAQEFRYPALVPAQVPVPRRLSLLLGKTAVAGAAALLLCGAGVALNRAALTLLMGPEAPVGMPEWPVLAGLAALPVCCAWAGLLAAGVFRSVLAGLAAVTAVPLVLAPALRHLLEGPAARSIEGFPARLQALTGLPLPTAAERWLAAGVPHATQPVGWAFALSLVVLLAGYAVVGLRRGPR</sequence>
<evidence type="ECO:0000313" key="8">
    <source>
        <dbReference type="Proteomes" id="UP001501303"/>
    </source>
</evidence>
<name>A0ABN2PJ69_9ACTN</name>
<evidence type="ECO:0000256" key="3">
    <source>
        <dbReference type="ARBA" id="ARBA00022741"/>
    </source>
</evidence>
<protein>
    <recommendedName>
        <fullName evidence="6">ABC transporter domain-containing protein</fullName>
    </recommendedName>
</protein>
<proteinExistence type="inferred from homology"/>
<dbReference type="InterPro" id="IPR003593">
    <property type="entry name" value="AAA+_ATPase"/>
</dbReference>
<dbReference type="SMART" id="SM00382">
    <property type="entry name" value="AAA"/>
    <property type="match status" value="1"/>
</dbReference>
<keyword evidence="4" id="KW-0067">ATP-binding</keyword>
<evidence type="ECO:0000256" key="5">
    <source>
        <dbReference type="SAM" id="Phobius"/>
    </source>
</evidence>
<keyword evidence="5" id="KW-1133">Transmembrane helix</keyword>
<dbReference type="InterPro" id="IPR003439">
    <property type="entry name" value="ABC_transporter-like_ATP-bd"/>
</dbReference>
<dbReference type="EMBL" id="BAAAMJ010000033">
    <property type="protein sequence ID" value="GAA1923261.1"/>
    <property type="molecule type" value="Genomic_DNA"/>
</dbReference>
<feature type="transmembrane region" description="Helical" evidence="5">
    <location>
        <begin position="370"/>
        <end position="388"/>
    </location>
</feature>
<feature type="transmembrane region" description="Helical" evidence="5">
    <location>
        <begin position="489"/>
        <end position="509"/>
    </location>
</feature>
<organism evidence="7 8">
    <name type="scientific">Streptomyces sodiiphilus</name>
    <dbReference type="NCBI Taxonomy" id="226217"/>
    <lineage>
        <taxon>Bacteria</taxon>
        <taxon>Bacillati</taxon>
        <taxon>Actinomycetota</taxon>
        <taxon>Actinomycetes</taxon>
        <taxon>Kitasatosporales</taxon>
        <taxon>Streptomycetaceae</taxon>
        <taxon>Streptomyces</taxon>
    </lineage>
</organism>
<keyword evidence="5" id="KW-0472">Membrane</keyword>
<evidence type="ECO:0000256" key="4">
    <source>
        <dbReference type="ARBA" id="ARBA00022840"/>
    </source>
</evidence>
<dbReference type="InterPro" id="IPR027417">
    <property type="entry name" value="P-loop_NTPase"/>
</dbReference>
<evidence type="ECO:0000259" key="6">
    <source>
        <dbReference type="PROSITE" id="PS50893"/>
    </source>
</evidence>
<feature type="transmembrane region" description="Helical" evidence="5">
    <location>
        <begin position="580"/>
        <end position="600"/>
    </location>
</feature>
<dbReference type="RefSeq" id="WP_344263379.1">
    <property type="nucleotide sequence ID" value="NZ_BAAAMJ010000033.1"/>
</dbReference>
<comment type="similarity">
    <text evidence="1">Belongs to the ABC transporter superfamily.</text>
</comment>
<evidence type="ECO:0000256" key="2">
    <source>
        <dbReference type="ARBA" id="ARBA00022448"/>
    </source>
</evidence>
<dbReference type="Gene3D" id="3.40.50.300">
    <property type="entry name" value="P-loop containing nucleotide triphosphate hydrolases"/>
    <property type="match status" value="1"/>
</dbReference>
<keyword evidence="8" id="KW-1185">Reference proteome</keyword>
<comment type="caution">
    <text evidence="7">The sequence shown here is derived from an EMBL/GenBank/DDBJ whole genome shotgun (WGS) entry which is preliminary data.</text>
</comment>
<dbReference type="Pfam" id="PF00005">
    <property type="entry name" value="ABC_tran"/>
    <property type="match status" value="1"/>
</dbReference>
<dbReference type="Proteomes" id="UP001501303">
    <property type="component" value="Unassembled WGS sequence"/>
</dbReference>
<gene>
    <name evidence="7" type="ORF">GCM10009716_34600</name>
</gene>
<evidence type="ECO:0000313" key="7">
    <source>
        <dbReference type="EMBL" id="GAA1923261.1"/>
    </source>
</evidence>
<accession>A0ABN2PJ69</accession>
<dbReference type="PANTHER" id="PTHR43335">
    <property type="entry name" value="ABC TRANSPORTER, ATP-BINDING PROTEIN"/>
    <property type="match status" value="1"/>
</dbReference>
<feature type="transmembrane region" description="Helical" evidence="5">
    <location>
        <begin position="408"/>
        <end position="426"/>
    </location>
</feature>
<reference evidence="7 8" key="1">
    <citation type="journal article" date="2019" name="Int. J. Syst. Evol. Microbiol.">
        <title>The Global Catalogue of Microorganisms (GCM) 10K type strain sequencing project: providing services to taxonomists for standard genome sequencing and annotation.</title>
        <authorList>
            <consortium name="The Broad Institute Genomics Platform"/>
            <consortium name="The Broad Institute Genome Sequencing Center for Infectious Disease"/>
            <person name="Wu L."/>
            <person name="Ma J."/>
        </authorList>
    </citation>
    <scope>NUCLEOTIDE SEQUENCE [LARGE SCALE GENOMIC DNA]</scope>
    <source>
        <strain evidence="7 8">JCM 13581</strain>
    </source>
</reference>
<keyword evidence="5" id="KW-0812">Transmembrane</keyword>
<dbReference type="PANTHER" id="PTHR43335:SF4">
    <property type="entry name" value="ABC TRANSPORTER, ATP-BINDING PROTEIN"/>
    <property type="match status" value="1"/>
</dbReference>